<organism evidence="1">
    <name type="scientific">uncultured Sulfurovum sp</name>
    <dbReference type="NCBI Taxonomy" id="269237"/>
    <lineage>
        <taxon>Bacteria</taxon>
        <taxon>Pseudomonadati</taxon>
        <taxon>Campylobacterota</taxon>
        <taxon>Epsilonproteobacteria</taxon>
        <taxon>Campylobacterales</taxon>
        <taxon>Sulfurovaceae</taxon>
        <taxon>Sulfurovum</taxon>
        <taxon>environmental samples</taxon>
    </lineage>
</organism>
<dbReference type="AlphaFoldDB" id="A0A6S6TW58"/>
<accession>A0A6S6TW58</accession>
<protein>
    <recommendedName>
        <fullName evidence="2">SPOR domain-containing protein</fullName>
    </recommendedName>
</protein>
<evidence type="ECO:0000313" key="1">
    <source>
        <dbReference type="EMBL" id="CAA6818839.1"/>
    </source>
</evidence>
<gene>
    <name evidence="1" type="ORF">HELGO_WM50938</name>
</gene>
<dbReference type="EMBL" id="CACVAR010000295">
    <property type="protein sequence ID" value="CAA6818839.1"/>
    <property type="molecule type" value="Genomic_DNA"/>
</dbReference>
<sequence length="333" mass="38296">MIRLLVILTLLIHGTHASSQKYFIQFGSFKNLKGLEKSIDGLPSSLRSHVLIVRSNSWYIPFAYHTSNKNALKSKLPLYKRYFKDARIANSSYILNHPLVRNYATETRTQVAPKRRYIPPVKQYKQPLLQYAPPVKRQAIPKYQNVAISPEDNILTNIQPLAPITPTPGVTQAVVTQKVVRKQVEENDVFSDVQPKKYKNFSKQMLSGQHYYLAYKKTDSNPNLLIKVSFGNHQVTYQPVIGEMKMTKANYVTEGDRLYMFADTFTRNGSFSKLDEHRSNHFLVSSWAKGKKLNTLRYYYKMNDAKEYLGLGTSDGLAEILSEGDYDDFFLDE</sequence>
<reference evidence="1" key="1">
    <citation type="submission" date="2020-01" db="EMBL/GenBank/DDBJ databases">
        <authorList>
            <person name="Meier V. D."/>
            <person name="Meier V D."/>
        </authorList>
    </citation>
    <scope>NUCLEOTIDE SEQUENCE</scope>
    <source>
        <strain evidence="1">HLG_WM_MAG_03</strain>
    </source>
</reference>
<proteinExistence type="predicted"/>
<name>A0A6S6TW58_9BACT</name>
<evidence type="ECO:0008006" key="2">
    <source>
        <dbReference type="Google" id="ProtNLM"/>
    </source>
</evidence>